<dbReference type="Proteomes" id="UP000187209">
    <property type="component" value="Unassembled WGS sequence"/>
</dbReference>
<dbReference type="OrthoDB" id="10262564at2759"/>
<dbReference type="PANTHER" id="PTHR13513">
    <property type="entry name" value="E3 UBIQUITIN-PROTEIN LIGASE UBR7"/>
    <property type="match status" value="1"/>
</dbReference>
<evidence type="ECO:0000313" key="6">
    <source>
        <dbReference type="EMBL" id="OMJ93927.1"/>
    </source>
</evidence>
<accession>A0A1R2CY31</accession>
<keyword evidence="3" id="KW-0862">Zinc</keyword>
<dbReference type="EMBL" id="MPUH01000034">
    <property type="protein sequence ID" value="OMJ93927.1"/>
    <property type="molecule type" value="Genomic_DNA"/>
</dbReference>
<evidence type="ECO:0000259" key="5">
    <source>
        <dbReference type="PROSITE" id="PS51157"/>
    </source>
</evidence>
<reference evidence="6 7" key="1">
    <citation type="submission" date="2016-11" db="EMBL/GenBank/DDBJ databases">
        <title>The macronuclear genome of Stentor coeruleus: a giant cell with tiny introns.</title>
        <authorList>
            <person name="Slabodnick M."/>
            <person name="Ruby J.G."/>
            <person name="Reiff S.B."/>
            <person name="Swart E.C."/>
            <person name="Gosai S."/>
            <person name="Prabakaran S."/>
            <person name="Witkowska E."/>
            <person name="Larue G.E."/>
            <person name="Fisher S."/>
            <person name="Freeman R.M."/>
            <person name="Gunawardena J."/>
            <person name="Chu W."/>
            <person name="Stover N.A."/>
            <person name="Gregory B.D."/>
            <person name="Nowacki M."/>
            <person name="Derisi J."/>
            <person name="Roy S.W."/>
            <person name="Marshall W.F."/>
            <person name="Sood P."/>
        </authorList>
    </citation>
    <scope>NUCLEOTIDE SEQUENCE [LARGE SCALE GENOMIC DNA]</scope>
    <source>
        <strain evidence="6">WM001</strain>
    </source>
</reference>
<dbReference type="InterPro" id="IPR013083">
    <property type="entry name" value="Znf_RING/FYVE/PHD"/>
</dbReference>
<keyword evidence="2" id="KW-0863">Zinc-finger</keyword>
<evidence type="ECO:0000256" key="3">
    <source>
        <dbReference type="ARBA" id="ARBA00022833"/>
    </source>
</evidence>
<gene>
    <name evidence="6" type="ORF">SteCoe_2979</name>
</gene>
<feature type="zinc finger region" description="UBR-type" evidence="4">
    <location>
        <begin position="35"/>
        <end position="104"/>
    </location>
</feature>
<evidence type="ECO:0000313" key="7">
    <source>
        <dbReference type="Proteomes" id="UP000187209"/>
    </source>
</evidence>
<dbReference type="Pfam" id="PF02207">
    <property type="entry name" value="zf-UBR"/>
    <property type="match status" value="1"/>
</dbReference>
<dbReference type="PROSITE" id="PS51157">
    <property type="entry name" value="ZF_UBR"/>
    <property type="match status" value="1"/>
</dbReference>
<keyword evidence="1" id="KW-0479">Metal-binding</keyword>
<proteinExistence type="predicted"/>
<dbReference type="GO" id="GO:0008270">
    <property type="term" value="F:zinc ion binding"/>
    <property type="evidence" value="ECO:0007669"/>
    <property type="project" value="UniProtKB-KW"/>
</dbReference>
<evidence type="ECO:0000256" key="1">
    <source>
        <dbReference type="ARBA" id="ARBA00022723"/>
    </source>
</evidence>
<dbReference type="InterPro" id="IPR003126">
    <property type="entry name" value="Znf_UBR"/>
</dbReference>
<dbReference type="GO" id="GO:0005737">
    <property type="term" value="C:cytoplasm"/>
    <property type="evidence" value="ECO:0007669"/>
    <property type="project" value="TreeGrafter"/>
</dbReference>
<evidence type="ECO:0000256" key="2">
    <source>
        <dbReference type="ARBA" id="ARBA00022771"/>
    </source>
</evidence>
<organism evidence="6 7">
    <name type="scientific">Stentor coeruleus</name>
    <dbReference type="NCBI Taxonomy" id="5963"/>
    <lineage>
        <taxon>Eukaryota</taxon>
        <taxon>Sar</taxon>
        <taxon>Alveolata</taxon>
        <taxon>Ciliophora</taxon>
        <taxon>Postciliodesmatophora</taxon>
        <taxon>Heterotrichea</taxon>
        <taxon>Heterotrichida</taxon>
        <taxon>Stentoridae</taxon>
        <taxon>Stentor</taxon>
    </lineage>
</organism>
<protein>
    <recommendedName>
        <fullName evidence="5">UBR-type domain-containing protein</fullName>
    </recommendedName>
</protein>
<dbReference type="InterPro" id="IPR040204">
    <property type="entry name" value="UBR7"/>
</dbReference>
<comment type="caution">
    <text evidence="6">The sequence shown here is derived from an EMBL/GenBank/DDBJ whole genome shotgun (WGS) entry which is preliminary data.</text>
</comment>
<dbReference type="SMART" id="SM00396">
    <property type="entry name" value="ZnF_UBR1"/>
    <property type="match status" value="1"/>
</dbReference>
<feature type="domain" description="UBR-type" evidence="5">
    <location>
        <begin position="35"/>
        <end position="104"/>
    </location>
</feature>
<dbReference type="InterPro" id="IPR047506">
    <property type="entry name" value="UBR7-like_UBR-box"/>
</dbReference>
<dbReference type="CDD" id="cd19677">
    <property type="entry name" value="UBR-box_UBR7"/>
    <property type="match status" value="1"/>
</dbReference>
<dbReference type="GO" id="GO:0061630">
    <property type="term" value="F:ubiquitin protein ligase activity"/>
    <property type="evidence" value="ECO:0007669"/>
    <property type="project" value="InterPro"/>
</dbReference>
<name>A0A1R2CY31_9CILI</name>
<sequence>MDQEIDLATGWGVIMKKREAMGKKAQEIIEASEEGKCSYDKGYITQELYLCKTCNNNSQGSGICIGCYLACHLDHEVLEIGIKSNFRCDCGNSRLKNPCTFIQKTGENQENVYNQNFLGKFCICSQEDSEDRECEMYMCIGCYDWFHADCIELSNNCHNHSTYHEENIPKIPSENIENYYMICSKCINEWKFIPSAYKEFIYFDHPVKRVRNNGCPIESVEILKEFPYHVFLSKDWNSERCGCETCHEKFWPKQFLNAQEMEEKISLLGVINEETEKIMQEENVVNEDHDEPADDILNDMSKLPHETQINVANGYQILKETFEELADKVQGGVIDLETVEEFKQKLYEKYSAYKKSKNN</sequence>
<dbReference type="InterPro" id="IPR001965">
    <property type="entry name" value="Znf_PHD"/>
</dbReference>
<keyword evidence="7" id="KW-1185">Reference proteome</keyword>
<dbReference type="PANTHER" id="PTHR13513:SF9">
    <property type="entry name" value="E3 UBIQUITIN-PROTEIN LIGASE UBR7-RELATED"/>
    <property type="match status" value="1"/>
</dbReference>
<dbReference type="Gene3D" id="3.30.40.10">
    <property type="entry name" value="Zinc/RING finger domain, C3HC4 (zinc finger)"/>
    <property type="match status" value="1"/>
</dbReference>
<dbReference type="SMART" id="SM00249">
    <property type="entry name" value="PHD"/>
    <property type="match status" value="1"/>
</dbReference>
<dbReference type="AlphaFoldDB" id="A0A1R2CY31"/>
<evidence type="ECO:0000256" key="4">
    <source>
        <dbReference type="PROSITE-ProRule" id="PRU00508"/>
    </source>
</evidence>